<dbReference type="KEGG" id="mff:MFFC18_26100"/>
<dbReference type="RefSeq" id="WP_075084508.1">
    <property type="nucleotide sequence ID" value="NZ_CP042912.1"/>
</dbReference>
<protein>
    <submittedName>
        <fullName evidence="2">Uncharacterized protein</fullName>
    </submittedName>
</protein>
<feature type="transmembrane region" description="Helical" evidence="1">
    <location>
        <begin position="12"/>
        <end position="34"/>
    </location>
</feature>
<reference evidence="2 3" key="1">
    <citation type="submission" date="2019-08" db="EMBL/GenBank/DDBJ databases">
        <title>Deep-cultivation of Planctomycetes and their phenomic and genomic characterization uncovers novel biology.</title>
        <authorList>
            <person name="Wiegand S."/>
            <person name="Jogler M."/>
            <person name="Boedeker C."/>
            <person name="Pinto D."/>
            <person name="Vollmers J."/>
            <person name="Rivas-Marin E."/>
            <person name="Kohn T."/>
            <person name="Peeters S.H."/>
            <person name="Heuer A."/>
            <person name="Rast P."/>
            <person name="Oberbeckmann S."/>
            <person name="Bunk B."/>
            <person name="Jeske O."/>
            <person name="Meyerdierks A."/>
            <person name="Storesund J.E."/>
            <person name="Kallscheuer N."/>
            <person name="Luecker S."/>
            <person name="Lage O.M."/>
            <person name="Pohl T."/>
            <person name="Merkel B.J."/>
            <person name="Hornburger P."/>
            <person name="Mueller R.-W."/>
            <person name="Bruemmer F."/>
            <person name="Labrenz M."/>
            <person name="Spormann A.M."/>
            <person name="Op den Camp H."/>
            <person name="Overmann J."/>
            <person name="Amann R."/>
            <person name="Jetten M.S.M."/>
            <person name="Mascher T."/>
            <person name="Medema M.H."/>
            <person name="Devos D.P."/>
            <person name="Kaster A.-K."/>
            <person name="Ovreas L."/>
            <person name="Rohde M."/>
            <person name="Galperin M.Y."/>
            <person name="Jogler C."/>
        </authorList>
    </citation>
    <scope>NUCLEOTIDE SEQUENCE [LARGE SCALE GENOMIC DNA]</scope>
    <source>
        <strain evidence="2 3">FC18</strain>
    </source>
</reference>
<keyword evidence="1" id="KW-0812">Transmembrane</keyword>
<name>A0A5B9P7U5_9BACT</name>
<gene>
    <name evidence="2" type="ORF">MFFC18_26100</name>
</gene>
<dbReference type="EMBL" id="CP042912">
    <property type="protein sequence ID" value="QEG22727.1"/>
    <property type="molecule type" value="Genomic_DNA"/>
</dbReference>
<keyword evidence="1" id="KW-0472">Membrane</keyword>
<proteinExistence type="predicted"/>
<accession>A0A5B9P7U5</accession>
<dbReference type="AlphaFoldDB" id="A0A5B9P7U5"/>
<dbReference type="Proteomes" id="UP000322214">
    <property type="component" value="Chromosome"/>
</dbReference>
<evidence type="ECO:0000256" key="1">
    <source>
        <dbReference type="SAM" id="Phobius"/>
    </source>
</evidence>
<sequence>MKRKIENFSKSVGLSPVKIVLSLLFLAIIGYFIFSVAFSGKENQVADYSPSASKLMQQELTIDQQLEEMLNKQIFRNQNFLVVIEQMSGLEDELSKIEENNELTKDQQLKVEQLRLRNKSVIVMVMVKNKVTCEAEQDDLYEYCKARVDSEDAKLRELARFWRCVIPTIQFRENPTEETFKTFSDVIQKYPDGFLDSPEHATTISRLVLNLSQGNPATLPLAKQGYRVLAAEMAESSLPEIQNMSEKLEELAVFGEFDLPSLQYRLTWSDPTGARDIEGALDRLAESPDSDLMTWILLIRSYESYLATDRIEQAGAAWRKVWDLSEQLSAKRKEAIQKALERQKIRAMSIGTKFDVSGPMLTNGVDDNPQSEDFTAILFCDKSKNSMSALVALRKQSGSKQLKYRPVLAFEKELGEKDLESLKHVPKEISVAARETALKYFEAFPADFFPYVILVDKEGTVVAANLAIEQITNRVATISADARRARAARALESGTPTLSQ</sequence>
<keyword evidence="3" id="KW-1185">Reference proteome</keyword>
<organism evidence="2 3">
    <name type="scientific">Mariniblastus fucicola</name>
    <dbReference type="NCBI Taxonomy" id="980251"/>
    <lineage>
        <taxon>Bacteria</taxon>
        <taxon>Pseudomonadati</taxon>
        <taxon>Planctomycetota</taxon>
        <taxon>Planctomycetia</taxon>
        <taxon>Pirellulales</taxon>
        <taxon>Pirellulaceae</taxon>
        <taxon>Mariniblastus</taxon>
    </lineage>
</organism>
<keyword evidence="1" id="KW-1133">Transmembrane helix</keyword>
<evidence type="ECO:0000313" key="3">
    <source>
        <dbReference type="Proteomes" id="UP000322214"/>
    </source>
</evidence>
<evidence type="ECO:0000313" key="2">
    <source>
        <dbReference type="EMBL" id="QEG22727.1"/>
    </source>
</evidence>